<dbReference type="InterPro" id="IPR050194">
    <property type="entry name" value="Glycosyltransferase_grp1"/>
</dbReference>
<dbReference type="PANTHER" id="PTHR45947:SF3">
    <property type="entry name" value="SULFOQUINOVOSYL TRANSFERASE SQD2"/>
    <property type="match status" value="1"/>
</dbReference>
<organism evidence="1">
    <name type="scientific">Mycobacterium sp. (strain MCS)</name>
    <dbReference type="NCBI Taxonomy" id="164756"/>
    <lineage>
        <taxon>Bacteria</taxon>
        <taxon>Bacillati</taxon>
        <taxon>Actinomycetota</taxon>
        <taxon>Actinomycetes</taxon>
        <taxon>Mycobacteriales</taxon>
        <taxon>Mycobacteriaceae</taxon>
        <taxon>Mycobacterium</taxon>
    </lineage>
</organism>
<protein>
    <submittedName>
        <fullName evidence="1">Glycosyl transferase, group 1</fullName>
    </submittedName>
</protein>
<dbReference type="SUPFAM" id="SSF53756">
    <property type="entry name" value="UDP-Glycosyltransferase/glycogen phosphorylase"/>
    <property type="match status" value="1"/>
</dbReference>
<accession>A0A5Q5BGS3</accession>
<gene>
    <name evidence="1" type="ordered locus">Mmcs_1311</name>
</gene>
<dbReference type="Pfam" id="PF13692">
    <property type="entry name" value="Glyco_trans_1_4"/>
    <property type="match status" value="1"/>
</dbReference>
<reference evidence="1" key="1">
    <citation type="submission" date="2006-06" db="EMBL/GenBank/DDBJ databases">
        <title>Complete sequence of chromosome of Mycobacterium sp. MCS.</title>
        <authorList>
            <consortium name="US DOE Joint Genome Institute"/>
            <person name="Copeland A."/>
            <person name="Lucas S."/>
            <person name="Lapidus A."/>
            <person name="Barry K."/>
            <person name="Detter J.C."/>
            <person name="Glavina del Rio T."/>
            <person name="Hammon N."/>
            <person name="Israni S."/>
            <person name="Dalin E."/>
            <person name="Tice H."/>
            <person name="Pitluck S."/>
            <person name="Martinez M."/>
            <person name="Schmutz J."/>
            <person name="Larimer F."/>
            <person name="Land M."/>
            <person name="Hauser L."/>
            <person name="Kyrpides N."/>
            <person name="Kim E."/>
            <person name="Miller C.D."/>
            <person name="Hughes J.E."/>
            <person name="Anderson A.J."/>
            <person name="Sims R.C."/>
            <person name="Richardson P."/>
        </authorList>
    </citation>
    <scope>NUCLEOTIDE SEQUENCE [LARGE SCALE GENOMIC DNA]</scope>
    <source>
        <strain evidence="1">MCS</strain>
    </source>
</reference>
<dbReference type="KEGG" id="mmc:Mmcs_1311"/>
<dbReference type="AlphaFoldDB" id="A0A5Q5BGS3"/>
<name>A0A5Q5BGS3_MYCSS</name>
<dbReference type="Gene3D" id="3.40.50.2000">
    <property type="entry name" value="Glycogen Phosphorylase B"/>
    <property type="match status" value="2"/>
</dbReference>
<sequence>MTGAFTVVHVTESFASGTAAAIRDYARNYPSGEHHLVYARRAEAAVSRTEFAGFTCVTELPDGHLARLRFLRRYTEGLSGPVVVHAHSSKGGVYARVALRRSARRPIVYSPHCYAFERRDVGMPVRAAFRAAEWALSLNTSCYGVCSPREAALSRWPMTKPRVVTVPNVAGPCAVPSGGESASVTPLCVVGNGRLGPQKDPEFFADAVAHARVAHPELRAVWIGDGDPKYAQYLADRGVEVTGWLPRTQALAELARGDVYLHTAAWEGLPISILEADAAGLPVVARAMPYLDGLPMPLTVAVPTDFAEVLSRLGTAGARGAARDATRVTLADNCDGSQQVALKELYGPYAGAR</sequence>
<keyword evidence="1" id="KW-0808">Transferase</keyword>
<evidence type="ECO:0000313" key="1">
    <source>
        <dbReference type="EMBL" id="ABG07423.1"/>
    </source>
</evidence>
<dbReference type="GO" id="GO:0016758">
    <property type="term" value="F:hexosyltransferase activity"/>
    <property type="evidence" value="ECO:0007669"/>
    <property type="project" value="TreeGrafter"/>
</dbReference>
<dbReference type="PANTHER" id="PTHR45947">
    <property type="entry name" value="SULFOQUINOVOSYL TRANSFERASE SQD2"/>
    <property type="match status" value="1"/>
</dbReference>
<dbReference type="EMBL" id="CP000384">
    <property type="protein sequence ID" value="ABG07423.1"/>
    <property type="molecule type" value="Genomic_DNA"/>
</dbReference>
<proteinExistence type="predicted"/>